<organism evidence="2 3">
    <name type="scientific">Anopheles minimus</name>
    <dbReference type="NCBI Taxonomy" id="112268"/>
    <lineage>
        <taxon>Eukaryota</taxon>
        <taxon>Metazoa</taxon>
        <taxon>Ecdysozoa</taxon>
        <taxon>Arthropoda</taxon>
        <taxon>Hexapoda</taxon>
        <taxon>Insecta</taxon>
        <taxon>Pterygota</taxon>
        <taxon>Neoptera</taxon>
        <taxon>Endopterygota</taxon>
        <taxon>Diptera</taxon>
        <taxon>Nematocera</taxon>
        <taxon>Culicoidea</taxon>
        <taxon>Culicidae</taxon>
        <taxon>Anophelinae</taxon>
        <taxon>Anopheles</taxon>
    </lineage>
</organism>
<proteinExistence type="predicted"/>
<dbReference type="PANTHER" id="PTHR20898">
    <property type="entry name" value="DAEDALUS ON 3-RELATED-RELATED"/>
    <property type="match status" value="1"/>
</dbReference>
<feature type="chain" id="PRO_5008140704" evidence="1">
    <location>
        <begin position="25"/>
        <end position="1152"/>
    </location>
</feature>
<dbReference type="Pfam" id="PF06477">
    <property type="entry name" value="DUF1091"/>
    <property type="match status" value="6"/>
</dbReference>
<dbReference type="AlphaFoldDB" id="A0A182W208"/>
<dbReference type="EnsemblMetazoa" id="AMIN004368-RA">
    <property type="protein sequence ID" value="AMIN004368-PA"/>
    <property type="gene ID" value="AMIN004368"/>
</dbReference>
<name>A0A182W208_9DIPT</name>
<evidence type="ECO:0000256" key="1">
    <source>
        <dbReference type="SAM" id="SignalP"/>
    </source>
</evidence>
<evidence type="ECO:0000313" key="3">
    <source>
        <dbReference type="Proteomes" id="UP000075920"/>
    </source>
</evidence>
<keyword evidence="1" id="KW-0732">Signal</keyword>
<sequence>MKSSLSMFLCLIVVLHLSLPTTHAIVKMVPVGSKIDFHFNINFFNISYVFHQPTSVTNQSIEFQIEIKQKIKDMKLLLVYHGMTKNGTVSSVLLKRQVDLCSFLRNTKSDRLVKSMYDYINARSHIPTRCPFLPGCYYMRNLKLADIPIPAFLPETDFFLEVVYFSGVRSETMVELRMYGNKHEVFGTHFAPFMFVFRIPCGTHECVREGKVRFTYKHAQLLSDILVIFGTRVELKNSFKIFNVSYTFHNPKSLTNQSLDFNIILKRDLADLKRDAKLQKRLLITKSIAAIQLVVSYHVVALNNTIQNALLKRSIDICFFLRNPRSDRLVKSIFDYIKQRSYLPSKCPIPADTYYMHNLKLADMPLPALLPETEFMVELAYYVGIRQEITASFRLYGKLIRLVAVGTKMESNCYGKLVNLSCALQPGLSPANQTLNCDIEVFREVREIKLTAVYYTVALNKLVQTVLLKRSLNLCFFVRNPQSDRLVNSVYNYVKKRSNLPSKCPLAPGNYYIRNIRPSDVPIPAFLPESEFVLEEVFRSEARHENFLEFRFYGKLLVAVAKKIEFKTLSRTFNVSYKIHNPKSITNHSIEFDIDVTRKIKDLRLTFLYHSVTQNGTVQTALIRRPIDICFFLRNPRSDRLVKTVYDYVNDRSNLPTRCPFGPGSYHARNIRTSDVPVPSFLPLAEFILELIYYSEVRGEKMMEFRLHGKLVRLIDAEGFVKVLHAPIRARLPALALFCPHFLVQLIPVLSKIVVKHNTKTINVTCTISNIGTITNQTVTFEMVMFQRLNDMKASFSFHVVGLDGDSLDHIISRTSECVCVFVASVDGSIRLVAVGTKMETNSYEKFINLSCAFRPGLSLANQTVNCAIEVFREIKEIKLTLTYSVVTLNKLVQTVLLKRSLNLCFFMRNPQSDRLVNTVYKYIKQRNDLPERCPVAPGNYYMHNMRPSDVPIPSFLPESEFVLEKIFRSEVKHETLVEFRFYGKLAFVKLVPYCTEVEFISKVKNIKLSTTYHRRESVTEQSFDFGVDILSPVRDLKLSFIYYSIAGNGTVRNVVFKRTVDMCFYMQNPNSDRLLKVVYDYVRQRTNLPKRCPVPAASYYLRNIRPADVPVPAFIPEAEFIMELIYRNEVKREIMVEFRCYGKLIRIIGRI</sequence>
<dbReference type="PANTHER" id="PTHR20898:SF1">
    <property type="entry name" value="MD-2-RELATED LIPID-RECOGNITION DOMAIN-CONTAINING PROTEIN"/>
    <property type="match status" value="1"/>
</dbReference>
<keyword evidence="3" id="KW-1185">Reference proteome</keyword>
<protein>
    <submittedName>
        <fullName evidence="2">Uncharacterized protein</fullName>
    </submittedName>
</protein>
<dbReference type="Proteomes" id="UP000075920">
    <property type="component" value="Unassembled WGS sequence"/>
</dbReference>
<dbReference type="SMART" id="SM00697">
    <property type="entry name" value="DM8"/>
    <property type="match status" value="6"/>
</dbReference>
<feature type="signal peptide" evidence="1">
    <location>
        <begin position="1"/>
        <end position="24"/>
    </location>
</feature>
<reference evidence="2" key="2">
    <citation type="submission" date="2020-05" db="UniProtKB">
        <authorList>
            <consortium name="EnsemblMetazoa"/>
        </authorList>
    </citation>
    <scope>IDENTIFICATION</scope>
    <source>
        <strain evidence="2">MINIMUS1</strain>
    </source>
</reference>
<reference evidence="3" key="1">
    <citation type="submission" date="2013-03" db="EMBL/GenBank/DDBJ databases">
        <title>The Genome Sequence of Anopheles minimus MINIMUS1.</title>
        <authorList>
            <consortium name="The Broad Institute Genomics Platform"/>
            <person name="Neafsey D.E."/>
            <person name="Walton C."/>
            <person name="Walker B."/>
            <person name="Young S.K."/>
            <person name="Zeng Q."/>
            <person name="Gargeya S."/>
            <person name="Fitzgerald M."/>
            <person name="Haas B."/>
            <person name="Abouelleil A."/>
            <person name="Allen A.W."/>
            <person name="Alvarado L."/>
            <person name="Arachchi H.M."/>
            <person name="Berlin A.M."/>
            <person name="Chapman S.B."/>
            <person name="Gainer-Dewar J."/>
            <person name="Goldberg J."/>
            <person name="Griggs A."/>
            <person name="Gujja S."/>
            <person name="Hansen M."/>
            <person name="Howarth C."/>
            <person name="Imamovic A."/>
            <person name="Ireland A."/>
            <person name="Larimer J."/>
            <person name="McCowan C."/>
            <person name="Murphy C."/>
            <person name="Pearson M."/>
            <person name="Poon T.W."/>
            <person name="Priest M."/>
            <person name="Roberts A."/>
            <person name="Saif S."/>
            <person name="Shea T."/>
            <person name="Sisk P."/>
            <person name="Sykes S."/>
            <person name="Wortman J."/>
            <person name="Nusbaum C."/>
            <person name="Birren B."/>
        </authorList>
    </citation>
    <scope>NUCLEOTIDE SEQUENCE [LARGE SCALE GENOMIC DNA]</scope>
    <source>
        <strain evidence="3">MINIMUS1</strain>
    </source>
</reference>
<dbReference type="VEuPathDB" id="VectorBase:AMIN004368"/>
<accession>A0A182W208</accession>
<dbReference type="InterPro" id="IPR010512">
    <property type="entry name" value="DUF1091"/>
</dbReference>
<evidence type="ECO:0000313" key="2">
    <source>
        <dbReference type="EnsemblMetazoa" id="AMIN004368-PA"/>
    </source>
</evidence>